<dbReference type="InterPro" id="IPR002549">
    <property type="entry name" value="AI-2E-like"/>
</dbReference>
<organism evidence="7 8">
    <name type="scientific">Lacticaseibacillus manihotivorans DSM 13343 = JCM 12514</name>
    <dbReference type="NCBI Taxonomy" id="1423769"/>
    <lineage>
        <taxon>Bacteria</taxon>
        <taxon>Bacillati</taxon>
        <taxon>Bacillota</taxon>
        <taxon>Bacilli</taxon>
        <taxon>Lactobacillales</taxon>
        <taxon>Lactobacillaceae</taxon>
        <taxon>Lacticaseibacillus</taxon>
    </lineage>
</organism>
<dbReference type="GO" id="GO:0016020">
    <property type="term" value="C:membrane"/>
    <property type="evidence" value="ECO:0007669"/>
    <property type="project" value="UniProtKB-SubCell"/>
</dbReference>
<keyword evidence="3 6" id="KW-0812">Transmembrane</keyword>
<feature type="transmembrane region" description="Helical" evidence="6">
    <location>
        <begin position="196"/>
        <end position="221"/>
    </location>
</feature>
<dbReference type="GO" id="GO:0055085">
    <property type="term" value="P:transmembrane transport"/>
    <property type="evidence" value="ECO:0007669"/>
    <property type="project" value="TreeGrafter"/>
</dbReference>
<gene>
    <name evidence="7" type="ORF">FD01_GL002648</name>
</gene>
<dbReference type="Pfam" id="PF01594">
    <property type="entry name" value="AI-2E_transport"/>
    <property type="match status" value="1"/>
</dbReference>
<accession>A0A0R1R519</accession>
<dbReference type="PANTHER" id="PTHR21716:SF62">
    <property type="entry name" value="TRANSPORT PROTEIN YDBI-RELATED"/>
    <property type="match status" value="1"/>
</dbReference>
<evidence type="ECO:0000256" key="4">
    <source>
        <dbReference type="ARBA" id="ARBA00022989"/>
    </source>
</evidence>
<evidence type="ECO:0000313" key="8">
    <source>
        <dbReference type="Proteomes" id="UP000051790"/>
    </source>
</evidence>
<keyword evidence="8" id="KW-1185">Reference proteome</keyword>
<evidence type="ECO:0000256" key="1">
    <source>
        <dbReference type="ARBA" id="ARBA00004141"/>
    </source>
</evidence>
<dbReference type="Proteomes" id="UP000051790">
    <property type="component" value="Unassembled WGS sequence"/>
</dbReference>
<keyword evidence="4 6" id="KW-1133">Transmembrane helix</keyword>
<dbReference type="EMBL" id="AZEU01000044">
    <property type="protein sequence ID" value="KRL52191.1"/>
    <property type="molecule type" value="Genomic_DNA"/>
</dbReference>
<feature type="transmembrane region" description="Helical" evidence="6">
    <location>
        <begin position="264"/>
        <end position="283"/>
    </location>
</feature>
<dbReference type="RefSeq" id="WP_056962528.1">
    <property type="nucleotide sequence ID" value="NZ_AZEU01000044.1"/>
</dbReference>
<keyword evidence="5 6" id="KW-0472">Membrane</keyword>
<proteinExistence type="inferred from homology"/>
<protein>
    <submittedName>
        <fullName evidence="7">Permease</fullName>
    </submittedName>
</protein>
<feature type="transmembrane region" description="Helical" evidence="6">
    <location>
        <begin position="56"/>
        <end position="80"/>
    </location>
</feature>
<comment type="subcellular location">
    <subcellularLocation>
        <location evidence="1">Membrane</location>
        <topology evidence="1">Multi-pass membrane protein</topology>
    </subcellularLocation>
</comment>
<evidence type="ECO:0000256" key="2">
    <source>
        <dbReference type="ARBA" id="ARBA00009773"/>
    </source>
</evidence>
<dbReference type="OrthoDB" id="9772136at2"/>
<reference evidence="7 8" key="1">
    <citation type="journal article" date="2015" name="Genome Announc.">
        <title>Expanding the biotechnology potential of lactobacilli through comparative genomics of 213 strains and associated genera.</title>
        <authorList>
            <person name="Sun Z."/>
            <person name="Harris H.M."/>
            <person name="McCann A."/>
            <person name="Guo C."/>
            <person name="Argimon S."/>
            <person name="Zhang W."/>
            <person name="Yang X."/>
            <person name="Jeffery I.B."/>
            <person name="Cooney J.C."/>
            <person name="Kagawa T.F."/>
            <person name="Liu W."/>
            <person name="Song Y."/>
            <person name="Salvetti E."/>
            <person name="Wrobel A."/>
            <person name="Rasinkangas P."/>
            <person name="Parkhill J."/>
            <person name="Rea M.C."/>
            <person name="O'Sullivan O."/>
            <person name="Ritari J."/>
            <person name="Douillard F.P."/>
            <person name="Paul Ross R."/>
            <person name="Yang R."/>
            <person name="Briner A.E."/>
            <person name="Felis G.E."/>
            <person name="de Vos W.M."/>
            <person name="Barrangou R."/>
            <person name="Klaenhammer T.R."/>
            <person name="Caufield P.W."/>
            <person name="Cui Y."/>
            <person name="Zhang H."/>
            <person name="O'Toole P.W."/>
        </authorList>
    </citation>
    <scope>NUCLEOTIDE SEQUENCE [LARGE SCALE GENOMIC DNA]</scope>
    <source>
        <strain evidence="7 8">DSM 13343</strain>
    </source>
</reference>
<name>A0A0R1R519_9LACO</name>
<evidence type="ECO:0000256" key="5">
    <source>
        <dbReference type="ARBA" id="ARBA00023136"/>
    </source>
</evidence>
<dbReference type="PANTHER" id="PTHR21716">
    <property type="entry name" value="TRANSMEMBRANE PROTEIN"/>
    <property type="match status" value="1"/>
</dbReference>
<feature type="transmembrane region" description="Helical" evidence="6">
    <location>
        <begin position="295"/>
        <end position="321"/>
    </location>
</feature>
<feature type="transmembrane region" description="Helical" evidence="6">
    <location>
        <begin position="135"/>
        <end position="159"/>
    </location>
</feature>
<feature type="transmembrane region" description="Helical" evidence="6">
    <location>
        <begin position="233"/>
        <end position="258"/>
    </location>
</feature>
<evidence type="ECO:0000256" key="3">
    <source>
        <dbReference type="ARBA" id="ARBA00022692"/>
    </source>
</evidence>
<dbReference type="AlphaFoldDB" id="A0A0R1R519"/>
<feature type="transmembrane region" description="Helical" evidence="6">
    <location>
        <begin position="21"/>
        <end position="44"/>
    </location>
</feature>
<dbReference type="PATRIC" id="fig|1423769.4.peg.2857"/>
<sequence length="336" mass="37611">MTYEKFLRNTPVRRGAVLASVILLLWLARSIMSTILLTFIFAFLVTRAINLVRQYVHVPAVVVVAPLYLLIIAGVSYVLIHYVPEIINQSVSSFNSVMKFYNSGSFDNNKTIQWILQSIDQMNLKTQIQKWLGGILEYVGSIGAMGVTFFLSLILSFFFTVEIDSLKKFGNMFLRSPFGWYFADLKFFADKFIDTFGVVIEAQIVIAIVNTTITTITLVFLKMPNIPTLAIMVFILSLIPVAGAFISTIPLAIIAFTVDGLQGVITIIMMILAIHALEAYVLNPKFMSSRTKLPAFFTFVVLLLGEELFGTWGLIVGIPIFTFLLDIIGVKKIEED</sequence>
<evidence type="ECO:0000256" key="6">
    <source>
        <dbReference type="SAM" id="Phobius"/>
    </source>
</evidence>
<evidence type="ECO:0000313" key="7">
    <source>
        <dbReference type="EMBL" id="KRL52191.1"/>
    </source>
</evidence>
<comment type="similarity">
    <text evidence="2">Belongs to the autoinducer-2 exporter (AI-2E) (TC 2.A.86) family.</text>
</comment>
<comment type="caution">
    <text evidence="7">The sequence shown here is derived from an EMBL/GenBank/DDBJ whole genome shotgun (WGS) entry which is preliminary data.</text>
</comment>